<comment type="caution">
    <text evidence="1">The sequence shown here is derived from an EMBL/GenBank/DDBJ whole genome shotgun (WGS) entry which is preliminary data.</text>
</comment>
<name>A0A1F8B8C8_9BACT</name>
<evidence type="ECO:0000313" key="1">
    <source>
        <dbReference type="EMBL" id="OGM59598.1"/>
    </source>
</evidence>
<accession>A0A1F8B8C8</accession>
<dbReference type="Proteomes" id="UP000176404">
    <property type="component" value="Unassembled WGS sequence"/>
</dbReference>
<dbReference type="AlphaFoldDB" id="A0A1F8B8C8"/>
<dbReference type="EMBL" id="MGHD01000018">
    <property type="protein sequence ID" value="OGM59598.1"/>
    <property type="molecule type" value="Genomic_DNA"/>
</dbReference>
<sequence length="105" mass="11653">MEIITLGREVDLKKVGERATSRCAVLQAGKCEIPPTRLGRACATCDLALKDHQKLSAALDKIPSAGLPRTDKPHNYFIMTYGRRGKKPVFLEHFRGEVTFGTTRP</sequence>
<proteinExistence type="predicted"/>
<protein>
    <submittedName>
        <fullName evidence="1">Uncharacterized protein</fullName>
    </submittedName>
</protein>
<gene>
    <name evidence="1" type="ORF">A2892_04610</name>
</gene>
<organism evidence="1 2">
    <name type="scientific">Candidatus Woesebacteria bacterium RIFCSPLOWO2_01_FULL_39_10b</name>
    <dbReference type="NCBI Taxonomy" id="1802517"/>
    <lineage>
        <taxon>Bacteria</taxon>
        <taxon>Candidatus Woeseibacteriota</taxon>
    </lineage>
</organism>
<evidence type="ECO:0000313" key="2">
    <source>
        <dbReference type="Proteomes" id="UP000176404"/>
    </source>
</evidence>
<reference evidence="1 2" key="1">
    <citation type="journal article" date="2016" name="Nat. Commun.">
        <title>Thousands of microbial genomes shed light on interconnected biogeochemical processes in an aquifer system.</title>
        <authorList>
            <person name="Anantharaman K."/>
            <person name="Brown C.T."/>
            <person name="Hug L.A."/>
            <person name="Sharon I."/>
            <person name="Castelle C.J."/>
            <person name="Probst A.J."/>
            <person name="Thomas B.C."/>
            <person name="Singh A."/>
            <person name="Wilkins M.J."/>
            <person name="Karaoz U."/>
            <person name="Brodie E.L."/>
            <person name="Williams K.H."/>
            <person name="Hubbard S.S."/>
            <person name="Banfield J.F."/>
        </authorList>
    </citation>
    <scope>NUCLEOTIDE SEQUENCE [LARGE SCALE GENOMIC DNA]</scope>
</reference>
<dbReference type="STRING" id="1802517.A2892_04610"/>